<comment type="caution">
    <text evidence="2">The sequence shown here is derived from an EMBL/GenBank/DDBJ whole genome shotgun (WGS) entry which is preliminary data.</text>
</comment>
<dbReference type="eggNOG" id="ENOG502SJFI">
    <property type="taxonomic scope" value="Eukaryota"/>
</dbReference>
<feature type="chain" id="PRO_5003864230" evidence="1">
    <location>
        <begin position="24"/>
        <end position="408"/>
    </location>
</feature>
<dbReference type="STRING" id="1126212.K2S3L0"/>
<dbReference type="HOGENOM" id="CLU_056960_1_0_1"/>
<keyword evidence="1" id="KW-0732">Signal</keyword>
<accession>K2S3L0</accession>
<reference evidence="2 3" key="1">
    <citation type="journal article" date="2012" name="BMC Genomics">
        <title>Tools to kill: Genome of one of the most destructive plant pathogenic fungi Macrophomina phaseolina.</title>
        <authorList>
            <person name="Islam M.S."/>
            <person name="Haque M.S."/>
            <person name="Islam M.M."/>
            <person name="Emdad E.M."/>
            <person name="Halim A."/>
            <person name="Hossen Q.M.M."/>
            <person name="Hossain M.Z."/>
            <person name="Ahmed B."/>
            <person name="Rahim S."/>
            <person name="Rahman M.S."/>
            <person name="Alam M.M."/>
            <person name="Hou S."/>
            <person name="Wan X."/>
            <person name="Saito J.A."/>
            <person name="Alam M."/>
        </authorList>
    </citation>
    <scope>NUCLEOTIDE SEQUENCE [LARGE SCALE GENOMIC DNA]</scope>
    <source>
        <strain evidence="2 3">MS6</strain>
    </source>
</reference>
<feature type="signal peptide" evidence="1">
    <location>
        <begin position="1"/>
        <end position="23"/>
    </location>
</feature>
<dbReference type="VEuPathDB" id="FungiDB:MPH_03461"/>
<proteinExistence type="predicted"/>
<evidence type="ECO:0000313" key="3">
    <source>
        <dbReference type="Proteomes" id="UP000007129"/>
    </source>
</evidence>
<protein>
    <submittedName>
        <fullName evidence="2">Uncharacterized protein</fullName>
    </submittedName>
</protein>
<dbReference type="OrthoDB" id="3937708at2759"/>
<evidence type="ECO:0000313" key="2">
    <source>
        <dbReference type="EMBL" id="EKG19597.1"/>
    </source>
</evidence>
<dbReference type="AlphaFoldDB" id="K2S3L0"/>
<name>K2S3L0_MACPH</name>
<evidence type="ECO:0000256" key="1">
    <source>
        <dbReference type="SAM" id="SignalP"/>
    </source>
</evidence>
<gene>
    <name evidence="2" type="ORF">MPH_03461</name>
</gene>
<sequence>MSSLPSRLAVLGAAMTLAHGAAAQDPESSCVSYGIDFQNDGSYFINQALTENFTAVSEFEGCSGGTSDILLIDPNRKEYLCTDVPVTPDDTPQLSTCPILKSQMFSGDWLLLLFGNNEDEASYAYQRLLHLTVGAQVTSTYTSTVTWDITTTPTRTTNLTSTYFTTVTEPNTLTVTSPSATAKTTTTPTSVTSWTTWLKTRTTQSYTKLLTTVTKTKTASCTIPPKPSKHDPPATYTPTLTRVAALEATAGVRVRTVEDRPIDPSVARRMIRDARARRGLPIPERLNERELDERAPDEATVIVTASEVVNATVTHTAEPTTVTETVLTTESLTTTAPPKTVYSGRTTVTITAPTPTKTTTKITYTTLTKIKTLYKTWTYTTTVTPTSSVKACTEQGGHIVPKPKWRAV</sequence>
<organism evidence="2 3">
    <name type="scientific">Macrophomina phaseolina (strain MS6)</name>
    <name type="common">Charcoal rot fungus</name>
    <dbReference type="NCBI Taxonomy" id="1126212"/>
    <lineage>
        <taxon>Eukaryota</taxon>
        <taxon>Fungi</taxon>
        <taxon>Dikarya</taxon>
        <taxon>Ascomycota</taxon>
        <taxon>Pezizomycotina</taxon>
        <taxon>Dothideomycetes</taxon>
        <taxon>Dothideomycetes incertae sedis</taxon>
        <taxon>Botryosphaeriales</taxon>
        <taxon>Botryosphaeriaceae</taxon>
        <taxon>Macrophomina</taxon>
    </lineage>
</organism>
<dbReference type="EMBL" id="AHHD01000163">
    <property type="protein sequence ID" value="EKG19597.1"/>
    <property type="molecule type" value="Genomic_DNA"/>
</dbReference>
<dbReference type="InParanoid" id="K2S3L0"/>
<dbReference type="Proteomes" id="UP000007129">
    <property type="component" value="Unassembled WGS sequence"/>
</dbReference>